<dbReference type="InterPro" id="IPR001647">
    <property type="entry name" value="HTH_TetR"/>
</dbReference>
<evidence type="ECO:0000313" key="6">
    <source>
        <dbReference type="EMBL" id="WOF21692.1"/>
    </source>
</evidence>
<keyword evidence="1" id="KW-0805">Transcription regulation</keyword>
<dbReference type="KEGG" id="mbet:N8K70_09835"/>
<reference evidence="6 7" key="1">
    <citation type="submission" date="2023-02" db="EMBL/GenBank/DDBJ databases">
        <title>Microbacterium betulae sp. nov., isolated from birch wood.</title>
        <authorList>
            <person name="Pasciak M."/>
            <person name="Pawlik K.J."/>
            <person name="Martynowski D."/>
            <person name="Laczmanski L."/>
            <person name="Ciekot J."/>
            <person name="Szponar B."/>
            <person name="Wojcik-Fatla A."/>
            <person name="Mackiewicz B."/>
            <person name="Farian E."/>
            <person name="Cholewa G."/>
            <person name="Cholewa A."/>
            <person name="Dutkiewicz J."/>
        </authorList>
    </citation>
    <scope>NUCLEOTIDE SEQUENCE [LARGE SCALE GENOMIC DNA]</scope>
    <source>
        <strain evidence="6 7">AB</strain>
    </source>
</reference>
<dbReference type="GO" id="GO:0003700">
    <property type="term" value="F:DNA-binding transcription factor activity"/>
    <property type="evidence" value="ECO:0007669"/>
    <property type="project" value="TreeGrafter"/>
</dbReference>
<organism evidence="6 7">
    <name type="scientific">Microbacterium betulae</name>
    <dbReference type="NCBI Taxonomy" id="2981139"/>
    <lineage>
        <taxon>Bacteria</taxon>
        <taxon>Bacillati</taxon>
        <taxon>Actinomycetota</taxon>
        <taxon>Actinomycetes</taxon>
        <taxon>Micrococcales</taxon>
        <taxon>Microbacteriaceae</taxon>
        <taxon>Microbacterium</taxon>
    </lineage>
</organism>
<keyword evidence="3" id="KW-0804">Transcription</keyword>
<dbReference type="PANTHER" id="PTHR30055:SF234">
    <property type="entry name" value="HTH-TYPE TRANSCRIPTIONAL REGULATOR BETI"/>
    <property type="match status" value="1"/>
</dbReference>
<evidence type="ECO:0000256" key="4">
    <source>
        <dbReference type="PROSITE-ProRule" id="PRU00335"/>
    </source>
</evidence>
<evidence type="ECO:0000256" key="1">
    <source>
        <dbReference type="ARBA" id="ARBA00023015"/>
    </source>
</evidence>
<dbReference type="PANTHER" id="PTHR30055">
    <property type="entry name" value="HTH-TYPE TRANSCRIPTIONAL REGULATOR RUTR"/>
    <property type="match status" value="1"/>
</dbReference>
<feature type="DNA-binding region" description="H-T-H motif" evidence="4">
    <location>
        <begin position="28"/>
        <end position="47"/>
    </location>
</feature>
<protein>
    <submittedName>
        <fullName evidence="6">TetR/AcrR family transcriptional regulator</fullName>
    </submittedName>
</protein>
<dbReference type="RefSeq" id="WP_317138169.1">
    <property type="nucleotide sequence ID" value="NZ_CP118157.1"/>
</dbReference>
<evidence type="ECO:0000256" key="2">
    <source>
        <dbReference type="ARBA" id="ARBA00023125"/>
    </source>
</evidence>
<sequence length="180" mass="18924">MSRPPRARDKVLDAFESILIEDGERAATLDAVARRAGVSKGGLLYHFGSRDALDAGLVERLRLLAADDVAATQGAPEGPVGYFLATSAHVGSPFDRTIVSVSRLANGGNATATAALTELRRAWADAIRPHVRDDASLDLVLLLSDGLYINSALLNDVPGPVPTGDALDALIRLVESATRT</sequence>
<dbReference type="InterPro" id="IPR050109">
    <property type="entry name" value="HTH-type_TetR-like_transc_reg"/>
</dbReference>
<gene>
    <name evidence="6" type="ORF">N8K70_09835</name>
</gene>
<dbReference type="PROSITE" id="PS50977">
    <property type="entry name" value="HTH_TETR_2"/>
    <property type="match status" value="1"/>
</dbReference>
<dbReference type="SUPFAM" id="SSF46689">
    <property type="entry name" value="Homeodomain-like"/>
    <property type="match status" value="1"/>
</dbReference>
<name>A0AA97I5M5_9MICO</name>
<evidence type="ECO:0000259" key="5">
    <source>
        <dbReference type="PROSITE" id="PS50977"/>
    </source>
</evidence>
<feature type="domain" description="HTH tetR-type" evidence="5">
    <location>
        <begin position="5"/>
        <end position="65"/>
    </location>
</feature>
<dbReference type="Proteomes" id="UP001305498">
    <property type="component" value="Chromosome"/>
</dbReference>
<dbReference type="GO" id="GO:0000976">
    <property type="term" value="F:transcription cis-regulatory region binding"/>
    <property type="evidence" value="ECO:0007669"/>
    <property type="project" value="TreeGrafter"/>
</dbReference>
<evidence type="ECO:0000256" key="3">
    <source>
        <dbReference type="ARBA" id="ARBA00023163"/>
    </source>
</evidence>
<keyword evidence="7" id="KW-1185">Reference proteome</keyword>
<accession>A0AA97I5M5</accession>
<evidence type="ECO:0000313" key="7">
    <source>
        <dbReference type="Proteomes" id="UP001305498"/>
    </source>
</evidence>
<dbReference type="InterPro" id="IPR009057">
    <property type="entry name" value="Homeodomain-like_sf"/>
</dbReference>
<dbReference type="PRINTS" id="PR00455">
    <property type="entry name" value="HTHTETR"/>
</dbReference>
<proteinExistence type="predicted"/>
<dbReference type="Gene3D" id="1.10.357.10">
    <property type="entry name" value="Tetracycline Repressor, domain 2"/>
    <property type="match status" value="1"/>
</dbReference>
<keyword evidence="2 4" id="KW-0238">DNA-binding</keyword>
<dbReference type="AlphaFoldDB" id="A0AA97I5M5"/>
<dbReference type="EMBL" id="CP118157">
    <property type="protein sequence ID" value="WOF21692.1"/>
    <property type="molecule type" value="Genomic_DNA"/>
</dbReference>
<dbReference type="Pfam" id="PF00440">
    <property type="entry name" value="TetR_N"/>
    <property type="match status" value="1"/>
</dbReference>